<feature type="transmembrane region" description="Helical" evidence="9">
    <location>
        <begin position="164"/>
        <end position="188"/>
    </location>
</feature>
<organism evidence="10 11">
    <name type="scientific">Shewanella electrodiphila</name>
    <dbReference type="NCBI Taxonomy" id="934143"/>
    <lineage>
        <taxon>Bacteria</taxon>
        <taxon>Pseudomonadati</taxon>
        <taxon>Pseudomonadota</taxon>
        <taxon>Gammaproteobacteria</taxon>
        <taxon>Alteromonadales</taxon>
        <taxon>Shewanellaceae</taxon>
        <taxon>Shewanella</taxon>
    </lineage>
</organism>
<comment type="subcellular location">
    <subcellularLocation>
        <location evidence="1">Cell membrane</location>
        <topology evidence="1">Multi-pass membrane protein</topology>
    </subcellularLocation>
</comment>
<keyword evidence="4" id="KW-1003">Cell membrane</keyword>
<evidence type="ECO:0000256" key="7">
    <source>
        <dbReference type="ARBA" id="ARBA00023136"/>
    </source>
</evidence>
<keyword evidence="3" id="KW-0813">Transport</keyword>
<evidence type="ECO:0000313" key="10">
    <source>
        <dbReference type="EMBL" id="MCL1045573.1"/>
    </source>
</evidence>
<proteinExistence type="inferred from homology"/>
<keyword evidence="11" id="KW-1185">Reference proteome</keyword>
<evidence type="ECO:0000256" key="1">
    <source>
        <dbReference type="ARBA" id="ARBA00004651"/>
    </source>
</evidence>
<sequence>MLDNREAKQKRQSFIKGLLAVLPLTIAVIPWGILAGSLALEIGLTATQSQAMSAIIFAGSAQLVALGMIKAGVGLGSILITTLLITSRHLLYAMALRTQISPLPLKWRLGLGFLLTDELFAISNHSQAPARSKPDSLNPQKEKQEGLKTEKQSPESQRHKFDRWYALGGGLTFYIGWNIATLLGIIAGQSIDNLGELGLDFAIAATFIALVVPTVKKPSILICVLVSLTLAVICAVFEIQAGLLIASLSGMGAGFAYAKLSNEHKRMTTDEKAKVNSTGEQS</sequence>
<feature type="transmembrane region" description="Helical" evidence="9">
    <location>
        <begin position="194"/>
        <end position="212"/>
    </location>
</feature>
<keyword evidence="6 9" id="KW-1133">Transmembrane helix</keyword>
<dbReference type="RefSeq" id="WP_248955665.1">
    <property type="nucleotide sequence ID" value="NZ_JAKIKU010000004.1"/>
</dbReference>
<dbReference type="PANTHER" id="PTHR34979:SF1">
    <property type="entry name" value="INNER MEMBRANE PROTEIN YGAZ"/>
    <property type="match status" value="1"/>
</dbReference>
<feature type="transmembrane region" description="Helical" evidence="9">
    <location>
        <begin position="219"/>
        <end position="237"/>
    </location>
</feature>
<keyword evidence="7 9" id="KW-0472">Membrane</keyword>
<feature type="region of interest" description="Disordered" evidence="8">
    <location>
        <begin position="127"/>
        <end position="156"/>
    </location>
</feature>
<dbReference type="Pfam" id="PF03591">
    <property type="entry name" value="AzlC"/>
    <property type="match status" value="1"/>
</dbReference>
<dbReference type="EMBL" id="JAKIKU010000004">
    <property type="protein sequence ID" value="MCL1045573.1"/>
    <property type="molecule type" value="Genomic_DNA"/>
</dbReference>
<feature type="transmembrane region" description="Helical" evidence="9">
    <location>
        <begin position="21"/>
        <end position="40"/>
    </location>
</feature>
<evidence type="ECO:0000256" key="8">
    <source>
        <dbReference type="SAM" id="MobiDB-lite"/>
    </source>
</evidence>
<feature type="transmembrane region" description="Helical" evidence="9">
    <location>
        <begin position="52"/>
        <end position="85"/>
    </location>
</feature>
<dbReference type="InterPro" id="IPR011606">
    <property type="entry name" value="Brnchd-chn_aa_trnsp_permease"/>
</dbReference>
<protein>
    <submittedName>
        <fullName evidence="10">AzlC family ABC transporter permease</fullName>
    </submittedName>
</protein>
<evidence type="ECO:0000256" key="4">
    <source>
        <dbReference type="ARBA" id="ARBA00022475"/>
    </source>
</evidence>
<comment type="similarity">
    <text evidence="2">Belongs to the AzlC family.</text>
</comment>
<accession>A0ABT0KNZ6</accession>
<name>A0ABT0KNZ6_9GAMM</name>
<evidence type="ECO:0000256" key="3">
    <source>
        <dbReference type="ARBA" id="ARBA00022448"/>
    </source>
</evidence>
<evidence type="ECO:0000256" key="9">
    <source>
        <dbReference type="SAM" id="Phobius"/>
    </source>
</evidence>
<dbReference type="PANTHER" id="PTHR34979">
    <property type="entry name" value="INNER MEMBRANE PROTEIN YGAZ"/>
    <property type="match status" value="1"/>
</dbReference>
<feature type="compositionally biased region" description="Polar residues" evidence="8">
    <location>
        <begin position="127"/>
        <end position="139"/>
    </location>
</feature>
<evidence type="ECO:0000313" key="11">
    <source>
        <dbReference type="Proteomes" id="UP001202134"/>
    </source>
</evidence>
<evidence type="ECO:0000256" key="5">
    <source>
        <dbReference type="ARBA" id="ARBA00022692"/>
    </source>
</evidence>
<comment type="caution">
    <text evidence="10">The sequence shown here is derived from an EMBL/GenBank/DDBJ whole genome shotgun (WGS) entry which is preliminary data.</text>
</comment>
<gene>
    <name evidence="10" type="ORF">L2737_09570</name>
</gene>
<dbReference type="Proteomes" id="UP001202134">
    <property type="component" value="Unassembled WGS sequence"/>
</dbReference>
<reference evidence="10 11" key="1">
    <citation type="submission" date="2022-01" db="EMBL/GenBank/DDBJ databases">
        <title>Whole genome-based taxonomy of the Shewanellaceae.</title>
        <authorList>
            <person name="Martin-Rodriguez A.J."/>
        </authorList>
    </citation>
    <scope>NUCLEOTIDE SEQUENCE [LARGE SCALE GENOMIC DNA]</scope>
    <source>
        <strain evidence="10 11">DSM 24955</strain>
    </source>
</reference>
<feature type="compositionally biased region" description="Basic and acidic residues" evidence="8">
    <location>
        <begin position="140"/>
        <end position="156"/>
    </location>
</feature>
<evidence type="ECO:0000256" key="6">
    <source>
        <dbReference type="ARBA" id="ARBA00022989"/>
    </source>
</evidence>
<keyword evidence="5 9" id="KW-0812">Transmembrane</keyword>
<evidence type="ECO:0000256" key="2">
    <source>
        <dbReference type="ARBA" id="ARBA00010735"/>
    </source>
</evidence>